<accession>A0A0Q0AIG6</accession>
<organism evidence="1 2">
    <name type="scientific">Pseudomonas syringae pv. spinaceae</name>
    <dbReference type="NCBI Taxonomy" id="264459"/>
    <lineage>
        <taxon>Bacteria</taxon>
        <taxon>Pseudomonadati</taxon>
        <taxon>Pseudomonadota</taxon>
        <taxon>Gammaproteobacteria</taxon>
        <taxon>Pseudomonadales</taxon>
        <taxon>Pseudomonadaceae</taxon>
        <taxon>Pseudomonas</taxon>
        <taxon>Pseudomonas syringae</taxon>
    </lineage>
</organism>
<dbReference type="AlphaFoldDB" id="A0A0Q0AIG6"/>
<protein>
    <submittedName>
        <fullName evidence="1">ACP phosphodiesterase</fullName>
    </submittedName>
</protein>
<evidence type="ECO:0000313" key="1">
    <source>
        <dbReference type="EMBL" id="KPY62465.1"/>
    </source>
</evidence>
<evidence type="ECO:0000313" key="2">
    <source>
        <dbReference type="Proteomes" id="UP000050384"/>
    </source>
</evidence>
<dbReference type="Proteomes" id="UP000050384">
    <property type="component" value="Unassembled WGS sequence"/>
</dbReference>
<name>A0A0Q0AIG6_PSESX</name>
<dbReference type="EMBL" id="LJRI01001406">
    <property type="protein sequence ID" value="KPY62465.1"/>
    <property type="molecule type" value="Genomic_DNA"/>
</dbReference>
<gene>
    <name evidence="1" type="ORF">ALO94_200175</name>
</gene>
<sequence length="78" mass="8178">MALTTLNMALSNTCQRSRWRVSGNNSGTQANAVPISIPPPTPCNARLMTSANMLSASAQSSEARVKITVAASTNGFRP</sequence>
<reference evidence="1 2" key="1">
    <citation type="submission" date="2015-09" db="EMBL/GenBank/DDBJ databases">
        <title>Genome announcement of multiple Pseudomonas syringae strains.</title>
        <authorList>
            <person name="Thakur S."/>
            <person name="Wang P.W."/>
            <person name="Gong Y."/>
            <person name="Weir B.S."/>
            <person name="Guttman D.S."/>
        </authorList>
    </citation>
    <scope>NUCLEOTIDE SEQUENCE [LARGE SCALE GENOMIC DNA]</scope>
    <source>
        <strain evidence="1 2">ICMP16929</strain>
    </source>
</reference>
<proteinExistence type="predicted"/>
<comment type="caution">
    <text evidence="1">The sequence shown here is derived from an EMBL/GenBank/DDBJ whole genome shotgun (WGS) entry which is preliminary data.</text>
</comment>